<comment type="caution">
    <text evidence="2">The sequence shown here is derived from an EMBL/GenBank/DDBJ whole genome shotgun (WGS) entry which is preliminary data.</text>
</comment>
<feature type="region of interest" description="Disordered" evidence="1">
    <location>
        <begin position="320"/>
        <end position="341"/>
    </location>
</feature>
<protein>
    <submittedName>
        <fullName evidence="2">Jg18221 protein</fullName>
    </submittedName>
</protein>
<feature type="compositionally biased region" description="Basic and acidic residues" evidence="1">
    <location>
        <begin position="419"/>
        <end position="428"/>
    </location>
</feature>
<name>A0A8S4RBW6_9NEOP</name>
<dbReference type="AlphaFoldDB" id="A0A8S4RBW6"/>
<organism evidence="2 3">
    <name type="scientific">Pararge aegeria aegeria</name>
    <dbReference type="NCBI Taxonomy" id="348720"/>
    <lineage>
        <taxon>Eukaryota</taxon>
        <taxon>Metazoa</taxon>
        <taxon>Ecdysozoa</taxon>
        <taxon>Arthropoda</taxon>
        <taxon>Hexapoda</taxon>
        <taxon>Insecta</taxon>
        <taxon>Pterygota</taxon>
        <taxon>Neoptera</taxon>
        <taxon>Endopterygota</taxon>
        <taxon>Lepidoptera</taxon>
        <taxon>Glossata</taxon>
        <taxon>Ditrysia</taxon>
        <taxon>Papilionoidea</taxon>
        <taxon>Nymphalidae</taxon>
        <taxon>Satyrinae</taxon>
        <taxon>Satyrini</taxon>
        <taxon>Parargina</taxon>
        <taxon>Pararge</taxon>
    </lineage>
</organism>
<dbReference type="EMBL" id="CAKXAJ010025081">
    <property type="protein sequence ID" value="CAH2234729.1"/>
    <property type="molecule type" value="Genomic_DNA"/>
</dbReference>
<sequence>MWLPGEKDAGEHQQNSEDDCWQVGQQFCITFYVIAVTVATPADPSRPRRDLTRIQNIIKWLLGINERKLIPLIGNENQRVYTIPADEKFLLRAPAQMEVDGNIRQVLAGGPYPERLYPSVQTIPNPFVYNNYPSAVQEYAQIRDGDYVYRKPMYLSNRLPTYQESIRPLCPISITNVEACGYDTRGIITETSQRLPQPPMHIRNRMREIIVNHPVSPLNVQQDIAMPPPELRKVNVFDYSRNHDETEINDATLIKTEGQVEPILSIKLNSEADTNAQGLVTNTDIITKNKVTFAAPVHSKYRYKMIYHNQPERNTVVEMDSMGSPTAKPNEEASTPSVKESTDVMKNPANYIYMPPVNTEIPPPGLPSDITAQKKPEETDNYTAVASENKPIVDESSFTNTASREKPSRVIIRRRKLKSRPENGRGDIPDISLQ</sequence>
<proteinExistence type="predicted"/>
<dbReference type="Proteomes" id="UP000838756">
    <property type="component" value="Unassembled WGS sequence"/>
</dbReference>
<evidence type="ECO:0000313" key="2">
    <source>
        <dbReference type="EMBL" id="CAH2234729.1"/>
    </source>
</evidence>
<dbReference type="OrthoDB" id="6914649at2759"/>
<feature type="region of interest" description="Disordered" evidence="1">
    <location>
        <begin position="388"/>
        <end position="434"/>
    </location>
</feature>
<evidence type="ECO:0000256" key="1">
    <source>
        <dbReference type="SAM" id="MobiDB-lite"/>
    </source>
</evidence>
<reference evidence="2" key="1">
    <citation type="submission" date="2022-03" db="EMBL/GenBank/DDBJ databases">
        <authorList>
            <person name="Lindestad O."/>
        </authorList>
    </citation>
    <scope>NUCLEOTIDE SEQUENCE</scope>
</reference>
<evidence type="ECO:0000313" key="3">
    <source>
        <dbReference type="Proteomes" id="UP000838756"/>
    </source>
</evidence>
<gene>
    <name evidence="2" type="primary">jg18221</name>
    <name evidence="2" type="ORF">PAEG_LOCUS12479</name>
</gene>
<keyword evidence="3" id="KW-1185">Reference proteome</keyword>
<accession>A0A8S4RBW6</accession>